<protein>
    <submittedName>
        <fullName evidence="1">Uncharacterized protein</fullName>
    </submittedName>
</protein>
<dbReference type="PATRIC" id="fig|52133.19.peg.1466"/>
<evidence type="ECO:0000313" key="2">
    <source>
        <dbReference type="Proteomes" id="UP000075544"/>
    </source>
</evidence>
<reference evidence="1 2" key="1">
    <citation type="journal article" date="2016" name="Sci. Rep.">
        <title>Genomic and phenotypic characterization of the species Acinetobacter venetianus.</title>
        <authorList>
            <person name="Fondi M."/>
            <person name="Maida I."/>
            <person name="Perrin E."/>
            <person name="Orlandini V."/>
            <person name="La Torre L."/>
            <person name="Bosi E."/>
            <person name="Negroni A."/>
            <person name="Zanaroli G."/>
            <person name="Fava F."/>
            <person name="Decorosi F."/>
            <person name="Giovannetti L."/>
            <person name="Viti C."/>
            <person name="Vaneechoutte M."/>
            <person name="Dijkshoorn L."/>
            <person name="Fani R."/>
        </authorList>
    </citation>
    <scope>NUCLEOTIDE SEQUENCE [LARGE SCALE GENOMIC DNA]</scope>
    <source>
        <strain evidence="1 2">LUH13518</strain>
    </source>
</reference>
<sequence>MVSKKFIKGIKYEIANRAFALDSIGRISNRVKGRPEYLFWHSYERLEIFSATKYAKFAEKLGLDVTPSFYTKSRAWSTSLIPTLLLDPTLKLVCFLTKIYLKDLKKVRELGNIEDKDFLDYMVAQEELQIELMELAISRKYNEIVHKTDSFILSNSCENSTY</sequence>
<evidence type="ECO:0000313" key="1">
    <source>
        <dbReference type="EMBL" id="KXZ71202.1"/>
    </source>
</evidence>
<gene>
    <name evidence="1" type="ORF">AVENLUH13518_01444</name>
</gene>
<dbReference type="RefSeq" id="WP_061524526.1">
    <property type="nucleotide sequence ID" value="NZ_JRHX01000039.1"/>
</dbReference>
<comment type="caution">
    <text evidence="1">The sequence shown here is derived from an EMBL/GenBank/DDBJ whole genome shotgun (WGS) entry which is preliminary data.</text>
</comment>
<dbReference type="EMBL" id="JRHX01000039">
    <property type="protein sequence ID" value="KXZ71202.1"/>
    <property type="molecule type" value="Genomic_DNA"/>
</dbReference>
<name>A0A150HWT6_9GAMM</name>
<dbReference type="AlphaFoldDB" id="A0A150HWT6"/>
<organism evidence="1 2">
    <name type="scientific">Acinetobacter venetianus</name>
    <dbReference type="NCBI Taxonomy" id="52133"/>
    <lineage>
        <taxon>Bacteria</taxon>
        <taxon>Pseudomonadati</taxon>
        <taxon>Pseudomonadota</taxon>
        <taxon>Gammaproteobacteria</taxon>
        <taxon>Moraxellales</taxon>
        <taxon>Moraxellaceae</taxon>
        <taxon>Acinetobacter</taxon>
    </lineage>
</organism>
<accession>A0A150HWT6</accession>
<proteinExistence type="predicted"/>
<dbReference type="Proteomes" id="UP000075544">
    <property type="component" value="Unassembled WGS sequence"/>
</dbReference>